<evidence type="ECO:0000313" key="1">
    <source>
        <dbReference type="EMBL" id="QDV48842.1"/>
    </source>
</evidence>
<keyword evidence="2" id="KW-1185">Reference proteome</keyword>
<dbReference type="KEGG" id="gfm:Enr17x_08560"/>
<proteinExistence type="predicted"/>
<reference evidence="1 2" key="1">
    <citation type="submission" date="2019-03" db="EMBL/GenBank/DDBJ databases">
        <title>Deep-cultivation of Planctomycetes and their phenomic and genomic characterization uncovers novel biology.</title>
        <authorList>
            <person name="Wiegand S."/>
            <person name="Jogler M."/>
            <person name="Boedeker C."/>
            <person name="Pinto D."/>
            <person name="Vollmers J."/>
            <person name="Rivas-Marin E."/>
            <person name="Kohn T."/>
            <person name="Peeters S.H."/>
            <person name="Heuer A."/>
            <person name="Rast P."/>
            <person name="Oberbeckmann S."/>
            <person name="Bunk B."/>
            <person name="Jeske O."/>
            <person name="Meyerdierks A."/>
            <person name="Storesund J.E."/>
            <person name="Kallscheuer N."/>
            <person name="Luecker S."/>
            <person name="Lage O.M."/>
            <person name="Pohl T."/>
            <person name="Merkel B.J."/>
            <person name="Hornburger P."/>
            <person name="Mueller R.-W."/>
            <person name="Bruemmer F."/>
            <person name="Labrenz M."/>
            <person name="Spormann A.M."/>
            <person name="Op den Camp H."/>
            <person name="Overmann J."/>
            <person name="Amann R."/>
            <person name="Jetten M.S.M."/>
            <person name="Mascher T."/>
            <person name="Medema M.H."/>
            <person name="Devos D.P."/>
            <person name="Kaster A.-K."/>
            <person name="Ovreas L."/>
            <person name="Rohde M."/>
            <person name="Galperin M.Y."/>
            <person name="Jogler C."/>
        </authorList>
    </citation>
    <scope>NUCLEOTIDE SEQUENCE [LARGE SCALE GENOMIC DNA]</scope>
    <source>
        <strain evidence="1 2">Enr17</strain>
    </source>
</reference>
<organism evidence="1 2">
    <name type="scientific">Gimesia fumaroli</name>
    <dbReference type="NCBI Taxonomy" id="2527976"/>
    <lineage>
        <taxon>Bacteria</taxon>
        <taxon>Pseudomonadati</taxon>
        <taxon>Planctomycetota</taxon>
        <taxon>Planctomycetia</taxon>
        <taxon>Planctomycetales</taxon>
        <taxon>Planctomycetaceae</taxon>
        <taxon>Gimesia</taxon>
    </lineage>
</organism>
<protein>
    <submittedName>
        <fullName evidence="1">Uncharacterized protein</fullName>
    </submittedName>
</protein>
<sequence length="29" mass="3119">MGSYDETILPEFVESETAVPKVGNVHLGV</sequence>
<dbReference type="AlphaFoldDB" id="A0A518I6X2"/>
<accession>A0A518I6X2</accession>
<dbReference type="EMBL" id="CP037452">
    <property type="protein sequence ID" value="QDV48842.1"/>
    <property type="molecule type" value="Genomic_DNA"/>
</dbReference>
<gene>
    <name evidence="1" type="ORF">Enr17x_08560</name>
</gene>
<name>A0A518I6X2_9PLAN</name>
<dbReference type="Proteomes" id="UP000318313">
    <property type="component" value="Chromosome"/>
</dbReference>
<evidence type="ECO:0000313" key="2">
    <source>
        <dbReference type="Proteomes" id="UP000318313"/>
    </source>
</evidence>